<dbReference type="SMART" id="SM01126">
    <property type="entry name" value="DDE_Tnp_IS1595"/>
    <property type="match status" value="1"/>
</dbReference>
<dbReference type="InterPro" id="IPR024445">
    <property type="entry name" value="Tnp_ISXO2-like"/>
</dbReference>
<dbReference type="EMBL" id="JAUSVF010000003">
    <property type="protein sequence ID" value="MDQ0323468.1"/>
    <property type="molecule type" value="Genomic_DNA"/>
</dbReference>
<comment type="caution">
    <text evidence="3">The sequence shown here is derived from an EMBL/GenBank/DDBJ whole genome shotgun (WGS) entry which is preliminary data.</text>
</comment>
<evidence type="ECO:0000259" key="2">
    <source>
        <dbReference type="SMART" id="SM01126"/>
    </source>
</evidence>
<dbReference type="Pfam" id="PF12762">
    <property type="entry name" value="DDE_Tnp_IS1595"/>
    <property type="match status" value="1"/>
</dbReference>
<organism evidence="3 4">
    <name type="scientific">Pararhizobium capsulatum DSM 1112</name>
    <dbReference type="NCBI Taxonomy" id="1121113"/>
    <lineage>
        <taxon>Bacteria</taxon>
        <taxon>Pseudomonadati</taxon>
        <taxon>Pseudomonadota</taxon>
        <taxon>Alphaproteobacteria</taxon>
        <taxon>Hyphomicrobiales</taxon>
        <taxon>Rhizobiaceae</taxon>
        <taxon>Rhizobium/Agrobacterium group</taxon>
        <taxon>Pararhizobium</taxon>
    </lineage>
</organism>
<accession>A0ABU0BZU3</accession>
<evidence type="ECO:0000313" key="3">
    <source>
        <dbReference type="EMBL" id="MDQ0323468.1"/>
    </source>
</evidence>
<feature type="domain" description="ISXO2-like transposase" evidence="2">
    <location>
        <begin position="8"/>
        <end position="156"/>
    </location>
</feature>
<feature type="compositionally biased region" description="Low complexity" evidence="1">
    <location>
        <begin position="314"/>
        <end position="328"/>
    </location>
</feature>
<sequence length="328" mass="37037">MVDPDRRPLRGIIEIDETNVPFRRKDEPDGGGQGRSPIGKIFMIGAVEVEAGKYPARCRLQRIVNINRESLHAFIRDNTAVGSLLLTDGNTAYRKLEDRGHQAINLSAVDAPPAHEVLPWVHRLFANFKRWSYGTYHGVCDKHVDIYANEFVFRWNRRRHFQTNVGTILGLGQRIGRTTWRDIVGDTGEWKEAHEDQVLAMVRPDRLDRAQGLRRGTRLRYLRSTRRSSAEREEVEISAKAPQTFRPPSKKIRGGAQHEAVCPSAAARSRERLSSAHSARIEDYRSKARTADRSKTGEIYGLKVLEEPSYDPFSSGSSSISSSTFGVS</sequence>
<protein>
    <recommendedName>
        <fullName evidence="2">ISXO2-like transposase domain-containing protein</fullName>
    </recommendedName>
</protein>
<dbReference type="NCBIfam" id="NF033547">
    <property type="entry name" value="transpos_IS1595"/>
    <property type="match status" value="1"/>
</dbReference>
<feature type="region of interest" description="Disordered" evidence="1">
    <location>
        <begin position="231"/>
        <end position="328"/>
    </location>
</feature>
<keyword evidence="4" id="KW-1185">Reference proteome</keyword>
<evidence type="ECO:0000313" key="4">
    <source>
        <dbReference type="Proteomes" id="UP001230207"/>
    </source>
</evidence>
<reference evidence="3 4" key="1">
    <citation type="submission" date="2023-07" db="EMBL/GenBank/DDBJ databases">
        <title>Genomic Encyclopedia of Type Strains, Phase IV (KMG-IV): sequencing the most valuable type-strain genomes for metagenomic binning, comparative biology and taxonomic classification.</title>
        <authorList>
            <person name="Goeker M."/>
        </authorList>
    </citation>
    <scope>NUCLEOTIDE SEQUENCE [LARGE SCALE GENOMIC DNA]</scope>
    <source>
        <strain evidence="3 4">DSM 1112</strain>
    </source>
</reference>
<gene>
    <name evidence="3" type="ORF">QO002_005674</name>
</gene>
<name>A0ABU0BZU3_9HYPH</name>
<feature type="compositionally biased region" description="Basic and acidic residues" evidence="1">
    <location>
        <begin position="268"/>
        <end position="296"/>
    </location>
</feature>
<evidence type="ECO:0000256" key="1">
    <source>
        <dbReference type="SAM" id="MobiDB-lite"/>
    </source>
</evidence>
<proteinExistence type="predicted"/>
<dbReference type="Proteomes" id="UP001230207">
    <property type="component" value="Unassembled WGS sequence"/>
</dbReference>